<reference evidence="4 5" key="1">
    <citation type="submission" date="2024-04" db="EMBL/GenBank/DDBJ databases">
        <authorList>
            <consortium name="Genoscope - CEA"/>
            <person name="William W."/>
        </authorList>
    </citation>
    <scope>NUCLEOTIDE SEQUENCE [LARGE SCALE GENOMIC DNA]</scope>
</reference>
<dbReference type="InterPro" id="IPR000210">
    <property type="entry name" value="BTB/POZ_dom"/>
</dbReference>
<protein>
    <recommendedName>
        <fullName evidence="3">BTB domain-containing protein</fullName>
    </recommendedName>
</protein>
<dbReference type="PROSITE" id="PS50097">
    <property type="entry name" value="BTB"/>
    <property type="match status" value="1"/>
</dbReference>
<dbReference type="Pfam" id="PF07707">
    <property type="entry name" value="BACK"/>
    <property type="match status" value="1"/>
</dbReference>
<evidence type="ECO:0000256" key="1">
    <source>
        <dbReference type="ARBA" id="ARBA00022441"/>
    </source>
</evidence>
<proteinExistence type="predicted"/>
<dbReference type="InterPro" id="IPR011705">
    <property type="entry name" value="BACK"/>
</dbReference>
<name>A0AAV2HQ19_LYMST</name>
<dbReference type="PANTHER" id="PTHR24412">
    <property type="entry name" value="KELCH PROTEIN"/>
    <property type="match status" value="1"/>
</dbReference>
<dbReference type="CDD" id="cd18186">
    <property type="entry name" value="BTB_POZ_ZBTB_KLHL-like"/>
    <property type="match status" value="1"/>
</dbReference>
<keyword evidence="1" id="KW-0880">Kelch repeat</keyword>
<evidence type="ECO:0000259" key="3">
    <source>
        <dbReference type="PROSITE" id="PS50097"/>
    </source>
</evidence>
<dbReference type="Gene3D" id="3.30.710.10">
    <property type="entry name" value="Potassium Channel Kv1.1, Chain A"/>
    <property type="match status" value="1"/>
</dbReference>
<keyword evidence="5" id="KW-1185">Reference proteome</keyword>
<dbReference type="SMART" id="SM00875">
    <property type="entry name" value="BACK"/>
    <property type="match status" value="1"/>
</dbReference>
<dbReference type="Gene3D" id="1.25.40.420">
    <property type="match status" value="1"/>
</dbReference>
<dbReference type="CDD" id="cd14733">
    <property type="entry name" value="BACK"/>
    <property type="match status" value="1"/>
</dbReference>
<sequence length="289" mass="32993">EFFRVLLKSQTMKATSDIITVNIKGLTPETCNAILLSVYKGELTVTSDNMLDLWHASHHLQIDFLVNKLENFISRNITEDNFFIIYKMAVELTSDRIIKSIQSFMAKNFEKIRKTGEFLNLSYNCLLSIIGHDDLVLKSRDDLVRSVLYWIDYKPRSMDSTGRSQEGKGATLKEKKLVDKAQMLHATKEKHTRNGIDVIFKSVDQMTYKVESSSQRKDNLGALMKLIKLDDVSQDCLLTLLNNDDIIECRAVRTIVRQAFADRRDKTALVREVPSTISSSDSVLYDSPV</sequence>
<dbReference type="Proteomes" id="UP001497497">
    <property type="component" value="Unassembled WGS sequence"/>
</dbReference>
<dbReference type="EMBL" id="CAXITT010000207">
    <property type="protein sequence ID" value="CAL1535600.1"/>
    <property type="molecule type" value="Genomic_DNA"/>
</dbReference>
<dbReference type="SUPFAM" id="SSF54695">
    <property type="entry name" value="POZ domain"/>
    <property type="match status" value="1"/>
</dbReference>
<dbReference type="PANTHER" id="PTHR24412:SF489">
    <property type="entry name" value="RING FINGER DOMAIN AND KELCH REPEAT-CONTAINING PROTEIN DDB_G0271372"/>
    <property type="match status" value="1"/>
</dbReference>
<keyword evidence="2" id="KW-0677">Repeat</keyword>
<feature type="non-terminal residue" evidence="4">
    <location>
        <position position="289"/>
    </location>
</feature>
<dbReference type="Pfam" id="PF00651">
    <property type="entry name" value="BTB"/>
    <property type="match status" value="1"/>
</dbReference>
<comment type="caution">
    <text evidence="4">The sequence shown here is derived from an EMBL/GenBank/DDBJ whole genome shotgun (WGS) entry which is preliminary data.</text>
</comment>
<evidence type="ECO:0000313" key="4">
    <source>
        <dbReference type="EMBL" id="CAL1535600.1"/>
    </source>
</evidence>
<dbReference type="AlphaFoldDB" id="A0AAV2HQ19"/>
<evidence type="ECO:0000256" key="2">
    <source>
        <dbReference type="ARBA" id="ARBA00022737"/>
    </source>
</evidence>
<evidence type="ECO:0000313" key="5">
    <source>
        <dbReference type="Proteomes" id="UP001497497"/>
    </source>
</evidence>
<gene>
    <name evidence="4" type="ORF">GSLYS_00009560001</name>
</gene>
<dbReference type="InterPro" id="IPR011333">
    <property type="entry name" value="SKP1/BTB/POZ_sf"/>
</dbReference>
<organism evidence="4 5">
    <name type="scientific">Lymnaea stagnalis</name>
    <name type="common">Great pond snail</name>
    <name type="synonym">Helix stagnalis</name>
    <dbReference type="NCBI Taxonomy" id="6523"/>
    <lineage>
        <taxon>Eukaryota</taxon>
        <taxon>Metazoa</taxon>
        <taxon>Spiralia</taxon>
        <taxon>Lophotrochozoa</taxon>
        <taxon>Mollusca</taxon>
        <taxon>Gastropoda</taxon>
        <taxon>Heterobranchia</taxon>
        <taxon>Euthyneura</taxon>
        <taxon>Panpulmonata</taxon>
        <taxon>Hygrophila</taxon>
        <taxon>Lymnaeoidea</taxon>
        <taxon>Lymnaeidae</taxon>
        <taxon>Lymnaea</taxon>
    </lineage>
</organism>
<feature type="non-terminal residue" evidence="4">
    <location>
        <position position="1"/>
    </location>
</feature>
<feature type="domain" description="BTB" evidence="3">
    <location>
        <begin position="1"/>
        <end position="47"/>
    </location>
</feature>
<accession>A0AAV2HQ19</accession>